<gene>
    <name evidence="1" type="ORF">BCL90_1966</name>
</gene>
<comment type="caution">
    <text evidence="1">The sequence shown here is derived from an EMBL/GenBank/DDBJ whole genome shotgun (WGS) entry which is preliminary data.</text>
</comment>
<accession>A0A497Y334</accession>
<dbReference type="Proteomes" id="UP000273898">
    <property type="component" value="Unassembled WGS sequence"/>
</dbReference>
<dbReference type="AlphaFoldDB" id="A0A497Y334"/>
<evidence type="ECO:0000313" key="2">
    <source>
        <dbReference type="Proteomes" id="UP000273898"/>
    </source>
</evidence>
<evidence type="ECO:0000313" key="1">
    <source>
        <dbReference type="EMBL" id="RLJ76914.1"/>
    </source>
</evidence>
<reference evidence="1 2" key="1">
    <citation type="submission" date="2018-10" db="EMBL/GenBank/DDBJ databases">
        <title>Genomic Encyclopedia of Archaeal and Bacterial Type Strains, Phase II (KMG-II): from individual species to whole genera.</title>
        <authorList>
            <person name="Goeker M."/>
        </authorList>
    </citation>
    <scope>NUCLEOTIDE SEQUENCE [LARGE SCALE GENOMIC DNA]</scope>
    <source>
        <strain evidence="1 2">DSM 19624</strain>
    </source>
</reference>
<name>A0A497Y334_9SPHI</name>
<protein>
    <submittedName>
        <fullName evidence="1">Uncharacterized protein</fullName>
    </submittedName>
</protein>
<proteinExistence type="predicted"/>
<dbReference type="EMBL" id="RCCK01000011">
    <property type="protein sequence ID" value="RLJ76914.1"/>
    <property type="molecule type" value="Genomic_DNA"/>
</dbReference>
<organism evidence="1 2">
    <name type="scientific">Pedobacter alluvionis</name>
    <dbReference type="NCBI Taxonomy" id="475253"/>
    <lineage>
        <taxon>Bacteria</taxon>
        <taxon>Pseudomonadati</taxon>
        <taxon>Bacteroidota</taxon>
        <taxon>Sphingobacteriia</taxon>
        <taxon>Sphingobacteriales</taxon>
        <taxon>Sphingobacteriaceae</taxon>
        <taxon>Pedobacter</taxon>
    </lineage>
</organism>
<sequence>MTYCENDDTFIKQKTRITKRNPGFYISSLGKRKENPPPYYLPPSTSLNNYINNLPFNENDLFSWFSI</sequence>